<evidence type="ECO:0000313" key="7">
    <source>
        <dbReference type="EMBL" id="AEH51890.1"/>
    </source>
</evidence>
<evidence type="ECO:0000256" key="3">
    <source>
        <dbReference type="ARBA" id="ARBA00022966"/>
    </source>
</evidence>
<feature type="domain" description="Alpha-2-macroglobulin bait region" evidence="5">
    <location>
        <begin position="517"/>
        <end position="649"/>
    </location>
</feature>
<dbReference type="PANTHER" id="PTHR11412:SF136">
    <property type="entry name" value="CD109 ANTIGEN"/>
    <property type="match status" value="1"/>
</dbReference>
<dbReference type="GO" id="GO:0004866">
    <property type="term" value="F:endopeptidase inhibitor activity"/>
    <property type="evidence" value="ECO:0007669"/>
    <property type="project" value="InterPro"/>
</dbReference>
<dbReference type="eggNOG" id="COG2373">
    <property type="taxonomic scope" value="Bacteria"/>
</dbReference>
<dbReference type="Proteomes" id="UP000006804">
    <property type="component" value="Chromosome"/>
</dbReference>
<dbReference type="Pfam" id="PF17973">
    <property type="entry name" value="bMG10"/>
    <property type="match status" value="1"/>
</dbReference>
<dbReference type="CDD" id="cd02891">
    <property type="entry name" value="A2M_like"/>
    <property type="match status" value="1"/>
</dbReference>
<dbReference type="RefSeq" id="WP_013933098.1">
    <property type="nucleotide sequence ID" value="NC_015707.1"/>
</dbReference>
<dbReference type="Pfam" id="PF00207">
    <property type="entry name" value="A2M"/>
    <property type="match status" value="1"/>
</dbReference>
<dbReference type="InterPro" id="IPR047565">
    <property type="entry name" value="Alpha-macroglob_thiol-ester_cl"/>
</dbReference>
<protein>
    <submittedName>
        <fullName evidence="7">Alpha-2-macroglobulin domain protein</fullName>
    </submittedName>
</protein>
<dbReference type="Gene3D" id="2.60.40.10">
    <property type="entry name" value="Immunoglobulins"/>
    <property type="match status" value="1"/>
</dbReference>
<dbReference type="EMBL" id="CP002351">
    <property type="protein sequence ID" value="AEH51890.1"/>
    <property type="molecule type" value="Genomic_DNA"/>
</dbReference>
<dbReference type="Pfam" id="PF01835">
    <property type="entry name" value="MG2"/>
    <property type="match status" value="1"/>
</dbReference>
<dbReference type="SMART" id="SM01419">
    <property type="entry name" value="Thiol-ester_cl"/>
    <property type="match status" value="1"/>
</dbReference>
<keyword evidence="8" id="KW-1185">Reference proteome</keyword>
<name>F7YWB5_9THEM</name>
<dbReference type="InterPro" id="IPR050473">
    <property type="entry name" value="A2M/Complement_sys"/>
</dbReference>
<dbReference type="STRING" id="688269.Theth_1848"/>
<dbReference type="InterPro" id="IPR011626">
    <property type="entry name" value="Alpha-macroglobulin_TED"/>
</dbReference>
<dbReference type="SUPFAM" id="SSF48239">
    <property type="entry name" value="Terpenoid cyclases/Protein prenyltransferases"/>
    <property type="match status" value="1"/>
</dbReference>
<reference evidence="7 8" key="1">
    <citation type="submission" date="2010-11" db="EMBL/GenBank/DDBJ databases">
        <title>The complete genome of Thermotoga thermarum DSM 5069.</title>
        <authorList>
            <consortium name="US DOE Joint Genome Institute (JGI-PGF)"/>
            <person name="Lucas S."/>
            <person name="Copeland A."/>
            <person name="Lapidus A."/>
            <person name="Bruce D."/>
            <person name="Goodwin L."/>
            <person name="Pitluck S."/>
            <person name="Kyrpides N."/>
            <person name="Mavromatis K."/>
            <person name="Ivanova N."/>
            <person name="Zeytun A."/>
            <person name="Brettin T."/>
            <person name="Detter J.C."/>
            <person name="Tapia R."/>
            <person name="Han C."/>
            <person name="Land M."/>
            <person name="Hauser L."/>
            <person name="Markowitz V."/>
            <person name="Cheng J.-F."/>
            <person name="Hugenholtz P."/>
            <person name="Woyke T."/>
            <person name="Wu D."/>
            <person name="Spring S."/>
            <person name="Schroeder M."/>
            <person name="Brambilla E."/>
            <person name="Klenk H.-P."/>
            <person name="Eisen J.A."/>
        </authorList>
    </citation>
    <scope>NUCLEOTIDE SEQUENCE [LARGE SCALE GENOMIC DNA]</scope>
    <source>
        <strain evidence="7 8">DSM 5069</strain>
    </source>
</reference>
<dbReference type="HOGENOM" id="CLU_249027_0_0_0"/>
<feature type="signal peptide" evidence="4">
    <location>
        <begin position="1"/>
        <end position="19"/>
    </location>
</feature>
<comment type="similarity">
    <text evidence="1">Belongs to the protease inhibitor I39 (alpha-2-macroglobulin) family. Bacterial alpha-2-macroglobulin subfamily.</text>
</comment>
<dbReference type="SMART" id="SM01359">
    <property type="entry name" value="A2M_N_2"/>
    <property type="match status" value="1"/>
</dbReference>
<accession>F7YWB5</accession>
<dbReference type="GO" id="GO:0005615">
    <property type="term" value="C:extracellular space"/>
    <property type="evidence" value="ECO:0007669"/>
    <property type="project" value="InterPro"/>
</dbReference>
<feature type="domain" description="Alpha-2-macroglobulin" evidence="6">
    <location>
        <begin position="723"/>
        <end position="811"/>
    </location>
</feature>
<dbReference type="InterPro" id="IPR011625">
    <property type="entry name" value="A2M_N_BRD"/>
</dbReference>
<dbReference type="InterPro" id="IPR041246">
    <property type="entry name" value="Bact_MG10"/>
</dbReference>
<dbReference type="InterPro" id="IPR002890">
    <property type="entry name" value="MG2"/>
</dbReference>
<evidence type="ECO:0000256" key="1">
    <source>
        <dbReference type="ARBA" id="ARBA00010556"/>
    </source>
</evidence>
<dbReference type="Pfam" id="PF07703">
    <property type="entry name" value="A2M_BRD"/>
    <property type="match status" value="1"/>
</dbReference>
<dbReference type="KEGG" id="tta:Theth_1848"/>
<dbReference type="PATRIC" id="fig|688269.3.peg.1903"/>
<evidence type="ECO:0000259" key="6">
    <source>
        <dbReference type="SMART" id="SM01360"/>
    </source>
</evidence>
<dbReference type="SMART" id="SM01360">
    <property type="entry name" value="A2M"/>
    <property type="match status" value="1"/>
</dbReference>
<evidence type="ECO:0000256" key="2">
    <source>
        <dbReference type="ARBA" id="ARBA00022729"/>
    </source>
</evidence>
<dbReference type="InterPro" id="IPR013783">
    <property type="entry name" value="Ig-like_fold"/>
</dbReference>
<dbReference type="Gene3D" id="2.20.130.20">
    <property type="match status" value="1"/>
</dbReference>
<evidence type="ECO:0000256" key="4">
    <source>
        <dbReference type="SAM" id="SignalP"/>
    </source>
</evidence>
<dbReference type="InterPro" id="IPR001599">
    <property type="entry name" value="Macroglobln_a2"/>
</dbReference>
<evidence type="ECO:0000313" key="8">
    <source>
        <dbReference type="Proteomes" id="UP000006804"/>
    </source>
</evidence>
<evidence type="ECO:0000259" key="5">
    <source>
        <dbReference type="SMART" id="SM01359"/>
    </source>
</evidence>
<proteinExistence type="inferred from homology"/>
<dbReference type="InterPro" id="IPR008930">
    <property type="entry name" value="Terpenoid_cyclase/PrenylTrfase"/>
</dbReference>
<dbReference type="Gene3D" id="2.60.40.1930">
    <property type="match status" value="1"/>
</dbReference>
<gene>
    <name evidence="7" type="ORF">Theth_1848</name>
</gene>
<sequence length="1561" mass="180493" precursor="true">MKKLLVIFLCSFLLSQLSAAYGYFSSPNIIQIPNKQIRFVAAETKEINLQIYELNLDLVKLIKHQANQMVPYEFILKNLGKRILNKSFKVQQDWQEFEVFIDKPGIYAGYLIDSSKNPPTTLDFEIFIVTEISAVMYVDDRKSIVQVSDSFGNPVSQAEVNFFKNNTFLDSQKTDAKGVAVLNKTSDLAIIKSKKSYAICEVYRWREADSQDKKVFLVTDRPIYKPSDTIYFRGQLLERQANLYKVAGSSSIRLSIKDPKGNEIYEKQIQTDELGSFWDSFKLSETAAVGSYWIEVLWDGQSFYERFLVEEYRKPEYKIEIETEKEEYVSDEKINITIRVKYFNEDPVVGANVAVYVYAQPEEFDRYLVFRGYEYTNENGELKLSILIDEGFEGYYIIQAIASDESQRQVEEEKEVYVHADRILIDFDERYIWTAPGEKLSIKVRVTDLEGNPIDGLAEVRIGDETFSVQIDKGEGKFVFTPKEITTYKIEFRFQKAKSYVYVYSYGFMRGYRVGDFQIVTDKKEYTPGENMTVQIFTPKNTTGILVLATDEIHSFKPFSTKDMIQMELKIPDDLSQRQLFLICTAFVENKEIQRTITLKLLQNFNVETARIELDKEIYQPGEECVLTIHTQKDYSLCLTVVDEAIYTMLGQKPKLLEESIYPVNEYPEVDWSFSSEWFYFRIDYSFRKSNLAEVLSRETTFENYKREAVEVRMNVREYFPDTALWIPNLQTTNGVAKVLFKVPDSLTTFVVTAYGFSSETFAQGQNKFAVTKDFYVIPHLPSFFREGDIVQIAATVNNRIDQILETTVWIEPTKEFTIIEQYDPHTEEFFIPEKPATSIVQPNSSATYRWTVQAVRPSTEAGFTTFAQSPIKEDAVMLKTPVKPFAFEREFYFLEALSGRKEISLPQAEYVSATLRTYSSVVPLLEGSIRKLIRFPYGCTEQTMSSFLPAVVAAQMGLKIEELDEIVQKGLMRLYKYQHYDGGWGWWQTDETNDFMTCYVMEGLYYAIKAGYHVAESVVKAAIEYLLENPTPYGSYVLTLFGVEHKKVEPSKSLDWVYLAMSDEKAVDQMMKLVVEDERFAYVKVDENDYFTTEVQMTSLALRVLAKWNKYPEIQTKMINYLFNKKDGYMWYSTKDTSYACLALIEALPNFGEPSLKVVNNERILTIEGSTTIVVDPGFLMIEGFGLVEVHVIYKQVPSQSVDEGLSVERRYYKRYEVPVLNKRAYVDAFVPLNQKYVPVSAKIVEDYKTSELYIEPYFNGELEYYGTKLNVKAATIYIDGFPFAFRSAQTFKGKILILSEAGAIVYDCLTKISAIYHGAKDAALVENGILLWKNDGLWLNDKYLGQLPFDAQKLLSDGKWIFVVGENTTYWYQEGKFVELPFVASRIFDWDGKKVIATNFRFAGNDSILSSAICEIVFEEETFPIKLSAGDVVKTELRILKGQGNYLVVEDYIPSCAQVLPNYSEKVLGEFSKFDYRWYREWRYWFASREIHMDRVVFFATQYSSMKMSYYWRATANGLYKILPARAYSMYYKGLYGHSDPDELDIGVWFEVCKVGKNP</sequence>
<keyword evidence="2 4" id="KW-0732">Signal</keyword>
<dbReference type="Pfam" id="PF07678">
    <property type="entry name" value="TED_complement"/>
    <property type="match status" value="1"/>
</dbReference>
<dbReference type="OrthoDB" id="9767116at2"/>
<dbReference type="PANTHER" id="PTHR11412">
    <property type="entry name" value="MACROGLOBULIN / COMPLEMENT"/>
    <property type="match status" value="1"/>
</dbReference>
<organism evidence="7 8">
    <name type="scientific">Pseudothermotoga thermarum DSM 5069</name>
    <dbReference type="NCBI Taxonomy" id="688269"/>
    <lineage>
        <taxon>Bacteria</taxon>
        <taxon>Thermotogati</taxon>
        <taxon>Thermotogota</taxon>
        <taxon>Thermotogae</taxon>
        <taxon>Thermotogales</taxon>
        <taxon>Thermotogaceae</taxon>
        <taxon>Pseudothermotoga</taxon>
    </lineage>
</organism>
<dbReference type="Gene3D" id="1.50.10.20">
    <property type="match status" value="2"/>
</dbReference>
<keyword evidence="3" id="KW-0882">Thioester bond</keyword>
<feature type="chain" id="PRO_5003372863" evidence="4">
    <location>
        <begin position="20"/>
        <end position="1561"/>
    </location>
</feature>